<reference evidence="4" key="1">
    <citation type="submission" date="2020-05" db="EMBL/GenBank/DDBJ databases">
        <title>Frigoriglobus tundricola gen. nov., sp. nov., a psychrotolerant cellulolytic planctomycete of the family Gemmataceae with two divergent copies of 16S rRNA gene.</title>
        <authorList>
            <person name="Kulichevskaya I.S."/>
            <person name="Ivanova A.A."/>
            <person name="Naumoff D.G."/>
            <person name="Beletsky A.V."/>
            <person name="Rijpstra W.I.C."/>
            <person name="Sinninghe Damste J.S."/>
            <person name="Mardanov A.V."/>
            <person name="Ravin N.V."/>
            <person name="Dedysh S.N."/>
        </authorList>
    </citation>
    <scope>NUCLEOTIDE SEQUENCE [LARGE SCALE GENOMIC DNA]</scope>
    <source>
        <strain evidence="4">PL17</strain>
    </source>
</reference>
<keyword evidence="4" id="KW-1185">Reference proteome</keyword>
<organism evidence="3 4">
    <name type="scientific">Frigoriglobus tundricola</name>
    <dbReference type="NCBI Taxonomy" id="2774151"/>
    <lineage>
        <taxon>Bacteria</taxon>
        <taxon>Pseudomonadati</taxon>
        <taxon>Planctomycetota</taxon>
        <taxon>Planctomycetia</taxon>
        <taxon>Gemmatales</taxon>
        <taxon>Gemmataceae</taxon>
        <taxon>Frigoriglobus</taxon>
    </lineage>
</organism>
<accession>A0A6M5YNX9</accession>
<feature type="signal peptide" evidence="2">
    <location>
        <begin position="1"/>
        <end position="21"/>
    </location>
</feature>
<dbReference type="Proteomes" id="UP000503447">
    <property type="component" value="Chromosome"/>
</dbReference>
<name>A0A6M5YNX9_9BACT</name>
<dbReference type="KEGG" id="ftj:FTUN_3249"/>
<feature type="chain" id="PRO_5026802771" description="TIGR03000 domain-containing protein" evidence="2">
    <location>
        <begin position="22"/>
        <end position="251"/>
    </location>
</feature>
<evidence type="ECO:0008006" key="5">
    <source>
        <dbReference type="Google" id="ProtNLM"/>
    </source>
</evidence>
<keyword evidence="2" id="KW-0732">Signal</keyword>
<dbReference type="AlphaFoldDB" id="A0A6M5YNX9"/>
<protein>
    <recommendedName>
        <fullName evidence="5">TIGR03000 domain-containing protein</fullName>
    </recommendedName>
</protein>
<proteinExistence type="predicted"/>
<sequence length="251" mass="26779">MRKLLLLAALAAGGTAGVASADGGHSFGPYPVKEIHDRLWPHSTSVTWPSVTPPGWYTNTYRHQWYQPWYAYYNFSSGPYANWAAGGGYAGYSYHGPAGVYNYNKPPAEPYIGVWYKGTPEQEELRAATSPYGYGPTAPATPSTSEPSPSKMPATKDEKPKDEKPKSGNVSVTLPTDAKLLFNGVASVGAGGVRTFATPPLAPGQSYQYQLTAEVTRDGRTERATETVIVRAGETAQVTLAPSAVLTAGAK</sequence>
<feature type="compositionally biased region" description="Basic and acidic residues" evidence="1">
    <location>
        <begin position="154"/>
        <end position="166"/>
    </location>
</feature>
<evidence type="ECO:0000256" key="1">
    <source>
        <dbReference type="SAM" id="MobiDB-lite"/>
    </source>
</evidence>
<feature type="compositionally biased region" description="Low complexity" evidence="1">
    <location>
        <begin position="136"/>
        <end position="149"/>
    </location>
</feature>
<dbReference type="InterPro" id="IPR017460">
    <property type="entry name" value="CHP03000_planctomycetes"/>
</dbReference>
<dbReference type="NCBIfam" id="TIGR03000">
    <property type="entry name" value="plancto_dom_1"/>
    <property type="match status" value="1"/>
</dbReference>
<evidence type="ECO:0000313" key="4">
    <source>
        <dbReference type="Proteomes" id="UP000503447"/>
    </source>
</evidence>
<dbReference type="RefSeq" id="WP_171471434.1">
    <property type="nucleotide sequence ID" value="NZ_CP053452.2"/>
</dbReference>
<evidence type="ECO:0000256" key="2">
    <source>
        <dbReference type="SAM" id="SignalP"/>
    </source>
</evidence>
<gene>
    <name evidence="3" type="ORF">FTUN_3249</name>
</gene>
<evidence type="ECO:0000313" key="3">
    <source>
        <dbReference type="EMBL" id="QJW95695.1"/>
    </source>
</evidence>
<feature type="region of interest" description="Disordered" evidence="1">
    <location>
        <begin position="129"/>
        <end position="172"/>
    </location>
</feature>
<dbReference type="EMBL" id="CP053452">
    <property type="protein sequence ID" value="QJW95695.1"/>
    <property type="molecule type" value="Genomic_DNA"/>
</dbReference>